<dbReference type="InterPro" id="IPR043502">
    <property type="entry name" value="DNA/RNA_pol_sf"/>
</dbReference>
<sequence length="268" mass="29378">MGIKEVNLLRAGATLLGFSEERVQPLGFVTLPVSFGDDNGHAMSMVNFAVIRAKSGYNAILGRTTLNSFGMVISTPHLCAKFPISSGIVTIRGDAKQATRCFQIATQLIVDQLEPRESHPVVPQEVINVTLGGEDSSKIINISSSVNDKQQADVIALLSEYIDVFAWSLEDISGVDRAVCEHHLNISSTASPVVQKKRVMVGERQDAIKEEINKLLGAGYIREVKYPQWLTNVVMVNKANGKWRMCVDFRTLNQAAPKTPILFHASTL</sequence>
<dbReference type="Proteomes" id="UP000236161">
    <property type="component" value="Unassembled WGS sequence"/>
</dbReference>
<dbReference type="AlphaFoldDB" id="A0A2H9ZYD8"/>
<dbReference type="EMBL" id="KZ452642">
    <property type="protein sequence ID" value="PKA48308.1"/>
    <property type="molecule type" value="Genomic_DNA"/>
</dbReference>
<evidence type="ECO:0000313" key="1">
    <source>
        <dbReference type="EMBL" id="PKA48308.1"/>
    </source>
</evidence>
<protein>
    <submittedName>
        <fullName evidence="1">Uncharacterized protein</fullName>
    </submittedName>
</protein>
<evidence type="ECO:0000313" key="2">
    <source>
        <dbReference type="Proteomes" id="UP000236161"/>
    </source>
</evidence>
<dbReference type="OrthoDB" id="1727395at2759"/>
<name>A0A2H9ZYD8_9ASPA</name>
<accession>A0A2H9ZYD8</accession>
<dbReference type="PANTHER" id="PTHR24559">
    <property type="entry name" value="TRANSPOSON TY3-I GAG-POL POLYPROTEIN"/>
    <property type="match status" value="1"/>
</dbReference>
<dbReference type="SUPFAM" id="SSF56672">
    <property type="entry name" value="DNA/RNA polymerases"/>
    <property type="match status" value="1"/>
</dbReference>
<keyword evidence="2" id="KW-1185">Reference proteome</keyword>
<reference evidence="1 2" key="1">
    <citation type="journal article" date="2017" name="Nature">
        <title>The Apostasia genome and the evolution of orchids.</title>
        <authorList>
            <person name="Zhang G.Q."/>
            <person name="Liu K.W."/>
            <person name="Li Z."/>
            <person name="Lohaus R."/>
            <person name="Hsiao Y.Y."/>
            <person name="Niu S.C."/>
            <person name="Wang J.Y."/>
            <person name="Lin Y.C."/>
            <person name="Xu Q."/>
            <person name="Chen L.J."/>
            <person name="Yoshida K."/>
            <person name="Fujiwara S."/>
            <person name="Wang Z.W."/>
            <person name="Zhang Y.Q."/>
            <person name="Mitsuda N."/>
            <person name="Wang M."/>
            <person name="Liu G.H."/>
            <person name="Pecoraro L."/>
            <person name="Huang H.X."/>
            <person name="Xiao X.J."/>
            <person name="Lin M."/>
            <person name="Wu X.Y."/>
            <person name="Wu W.L."/>
            <person name="Chen Y.Y."/>
            <person name="Chang S.B."/>
            <person name="Sakamoto S."/>
            <person name="Ohme-Takagi M."/>
            <person name="Yagi M."/>
            <person name="Zeng S.J."/>
            <person name="Shen C.Y."/>
            <person name="Yeh C.M."/>
            <person name="Luo Y.B."/>
            <person name="Tsai W.C."/>
            <person name="Van de Peer Y."/>
            <person name="Liu Z.J."/>
        </authorList>
    </citation>
    <scope>NUCLEOTIDE SEQUENCE [LARGE SCALE GENOMIC DNA]</scope>
    <source>
        <strain evidence="2">cv. Shenzhen</strain>
        <tissue evidence="1">Stem</tissue>
    </source>
</reference>
<dbReference type="PANTHER" id="PTHR24559:SF444">
    <property type="entry name" value="REVERSE TRANSCRIPTASE DOMAIN-CONTAINING PROTEIN"/>
    <property type="match status" value="1"/>
</dbReference>
<dbReference type="Gene3D" id="3.10.10.10">
    <property type="entry name" value="HIV Type 1 Reverse Transcriptase, subunit A, domain 1"/>
    <property type="match status" value="1"/>
</dbReference>
<organism evidence="1 2">
    <name type="scientific">Apostasia shenzhenica</name>
    <dbReference type="NCBI Taxonomy" id="1088818"/>
    <lineage>
        <taxon>Eukaryota</taxon>
        <taxon>Viridiplantae</taxon>
        <taxon>Streptophyta</taxon>
        <taxon>Embryophyta</taxon>
        <taxon>Tracheophyta</taxon>
        <taxon>Spermatophyta</taxon>
        <taxon>Magnoliopsida</taxon>
        <taxon>Liliopsida</taxon>
        <taxon>Asparagales</taxon>
        <taxon>Orchidaceae</taxon>
        <taxon>Apostasioideae</taxon>
        <taxon>Apostasia</taxon>
    </lineage>
</organism>
<gene>
    <name evidence="1" type="ORF">AXF42_Ash021213</name>
</gene>
<proteinExistence type="predicted"/>
<dbReference type="InterPro" id="IPR053134">
    <property type="entry name" value="RNA-dir_DNA_polymerase"/>
</dbReference>